<dbReference type="KEGG" id="phm:PSMK_11390"/>
<reference evidence="2 3" key="1">
    <citation type="submission" date="2012-02" db="EMBL/GenBank/DDBJ databases">
        <title>Complete genome sequence of Phycisphaera mikurensis NBRC 102666.</title>
        <authorList>
            <person name="Ankai A."/>
            <person name="Hosoyama A."/>
            <person name="Terui Y."/>
            <person name="Sekine M."/>
            <person name="Fukai R."/>
            <person name="Kato Y."/>
            <person name="Nakamura S."/>
            <person name="Yamada-Narita S."/>
            <person name="Kawakoshi A."/>
            <person name="Fukunaga Y."/>
            <person name="Yamazaki S."/>
            <person name="Fujita N."/>
        </authorList>
    </citation>
    <scope>NUCLEOTIDE SEQUENCE [LARGE SCALE GENOMIC DNA]</scope>
    <source>
        <strain evidence="3">NBRC 102666 / KCTC 22515 / FYK2301M01</strain>
    </source>
</reference>
<protein>
    <submittedName>
        <fullName evidence="2">Uncharacterized protein</fullName>
    </submittedName>
</protein>
<accession>I0IDG0</accession>
<feature type="region of interest" description="Disordered" evidence="1">
    <location>
        <begin position="1"/>
        <end position="45"/>
    </location>
</feature>
<keyword evidence="3" id="KW-1185">Reference proteome</keyword>
<dbReference type="EMBL" id="AP012338">
    <property type="protein sequence ID" value="BAM03298.1"/>
    <property type="molecule type" value="Genomic_DNA"/>
</dbReference>
<dbReference type="HOGENOM" id="CLU_3203301_0_0_0"/>
<evidence type="ECO:0000256" key="1">
    <source>
        <dbReference type="SAM" id="MobiDB-lite"/>
    </source>
</evidence>
<name>I0IDG0_PHYMF</name>
<organism evidence="2 3">
    <name type="scientific">Phycisphaera mikurensis (strain NBRC 102666 / KCTC 22515 / FYK2301M01)</name>
    <dbReference type="NCBI Taxonomy" id="1142394"/>
    <lineage>
        <taxon>Bacteria</taxon>
        <taxon>Pseudomonadati</taxon>
        <taxon>Planctomycetota</taxon>
        <taxon>Phycisphaerae</taxon>
        <taxon>Phycisphaerales</taxon>
        <taxon>Phycisphaeraceae</taxon>
        <taxon>Phycisphaera</taxon>
    </lineage>
</organism>
<sequence>MPHFGSIERHGSPHKEEEAETYRCTDCRKKEEDPHDGDTEGWKEA</sequence>
<proteinExistence type="predicted"/>
<evidence type="ECO:0000313" key="3">
    <source>
        <dbReference type="Proteomes" id="UP000007881"/>
    </source>
</evidence>
<dbReference type="AlphaFoldDB" id="I0IDG0"/>
<evidence type="ECO:0000313" key="2">
    <source>
        <dbReference type="EMBL" id="BAM03298.1"/>
    </source>
</evidence>
<dbReference type="Proteomes" id="UP000007881">
    <property type="component" value="Chromosome"/>
</dbReference>
<gene>
    <name evidence="2" type="ordered locus">PSMK_11390</name>
</gene>